<evidence type="ECO:0000256" key="2">
    <source>
        <dbReference type="ARBA" id="ARBA00035108"/>
    </source>
</evidence>
<sequence length="319" mass="34788">MTDTLARATPSLRTHDSDGAPALQPTRDLHATLPDLVDALLNKGVYLDLDLIITVADIPLIGVNLRAAIAGMETMLEHGMMRGWDERTREWVRQSLARHVPLEPDEDVVARMAGGHRRDEPPTTWRPGTVYLTTRRLLVWRADPRELLWQTDLAEVTEVELRTETSVGGEERERLAVTTGAGTTLLSAAAPERLETLLRERGEAQPRTAPDRSAQVWYREDRSGAPVWRGGTGSLGPDGLTWQGVGDARPAVRLREVRDLQARTGRTPVGRQVLLVTGERGVVRLATRAAAWARALAAAATSGTRSPSTSDTTLTGGDA</sequence>
<dbReference type="PANTHER" id="PTHR35344">
    <property type="entry name" value="GAS VESICLE STRUCTURAL PROTEIN 2-RELATED"/>
    <property type="match status" value="1"/>
</dbReference>
<evidence type="ECO:0000256" key="4">
    <source>
        <dbReference type="SAM" id="MobiDB-lite"/>
    </source>
</evidence>
<gene>
    <name evidence="5" type="ORF">M1843_01535</name>
</gene>
<dbReference type="PANTHER" id="PTHR35344:SF4">
    <property type="entry name" value="GAS VESICLE PROTEIN A1"/>
    <property type="match status" value="1"/>
</dbReference>
<dbReference type="Pfam" id="PF00741">
    <property type="entry name" value="Gas_vesicle"/>
    <property type="match status" value="1"/>
</dbReference>
<organism evidence="5 6">
    <name type="scientific">Isoptericola peretonis</name>
    <dbReference type="NCBI Taxonomy" id="2918523"/>
    <lineage>
        <taxon>Bacteria</taxon>
        <taxon>Bacillati</taxon>
        <taxon>Actinomycetota</taxon>
        <taxon>Actinomycetes</taxon>
        <taxon>Micrococcales</taxon>
        <taxon>Promicromonosporaceae</taxon>
        <taxon>Isoptericola</taxon>
    </lineage>
</organism>
<evidence type="ECO:0000256" key="3">
    <source>
        <dbReference type="ARBA" id="ARBA00035646"/>
    </source>
</evidence>
<dbReference type="RefSeq" id="WP_416342300.1">
    <property type="nucleotide sequence ID" value="NZ_JALQCY010000001.1"/>
</dbReference>
<proteinExistence type="inferred from homology"/>
<dbReference type="InterPro" id="IPR000638">
    <property type="entry name" value="Gas-vesicle_GvpA-like"/>
</dbReference>
<feature type="compositionally biased region" description="Polar residues" evidence="4">
    <location>
        <begin position="302"/>
        <end position="319"/>
    </location>
</feature>
<comment type="similarity">
    <text evidence="3">Belongs to the gas vesicle GvpA family.</text>
</comment>
<dbReference type="EMBL" id="JALQCY010000001">
    <property type="protein sequence ID" value="MCK9792426.1"/>
    <property type="molecule type" value="Genomic_DNA"/>
</dbReference>
<keyword evidence="6" id="KW-1185">Reference proteome</keyword>
<evidence type="ECO:0000313" key="5">
    <source>
        <dbReference type="EMBL" id="MCK9792426.1"/>
    </source>
</evidence>
<name>A0ABT0IYU6_9MICO</name>
<dbReference type="Proteomes" id="UP001651050">
    <property type="component" value="Unassembled WGS sequence"/>
</dbReference>
<comment type="caution">
    <text evidence="5">The sequence shown here is derived from an EMBL/GenBank/DDBJ whole genome shotgun (WGS) entry which is preliminary data.</text>
</comment>
<comment type="subcellular location">
    <subcellularLocation>
        <location evidence="2">Gas vesicle</location>
    </subcellularLocation>
</comment>
<feature type="region of interest" description="Disordered" evidence="4">
    <location>
        <begin position="1"/>
        <end position="23"/>
    </location>
</feature>
<keyword evidence="1" id="KW-0304">Gas vesicle</keyword>
<evidence type="ECO:0000256" key="1">
    <source>
        <dbReference type="ARBA" id="ARBA00022987"/>
    </source>
</evidence>
<feature type="region of interest" description="Disordered" evidence="4">
    <location>
        <begin position="299"/>
        <end position="319"/>
    </location>
</feature>
<evidence type="ECO:0000313" key="6">
    <source>
        <dbReference type="Proteomes" id="UP001651050"/>
    </source>
</evidence>
<protein>
    <submittedName>
        <fullName evidence="5">Gas vesicle protein</fullName>
    </submittedName>
</protein>
<reference evidence="5 6" key="1">
    <citation type="submission" date="2022-02" db="EMBL/GenBank/DDBJ databases">
        <title>The car tank lid bacteriome: a reservoir of bacteria with potential in bioremediation of fuel.</title>
        <authorList>
            <person name="Vidal-Verdu A."/>
            <person name="Gomez-Martinez D."/>
            <person name="Latorre-Perez A."/>
            <person name="Pereto J."/>
            <person name="Porcar M."/>
        </authorList>
    </citation>
    <scope>NUCLEOTIDE SEQUENCE [LARGE SCALE GENOMIC DNA]</scope>
    <source>
        <strain evidence="5 6">4D.3</strain>
    </source>
</reference>
<accession>A0ABT0IYU6</accession>
<dbReference type="InterPro" id="IPR050530">
    <property type="entry name" value="GvpA"/>
</dbReference>